<protein>
    <submittedName>
        <fullName evidence="1">Uncharacterized protein</fullName>
    </submittedName>
</protein>
<dbReference type="STRING" id="126156.SAMN05421670_1372"/>
<evidence type="ECO:0000313" key="2">
    <source>
        <dbReference type="Proteomes" id="UP000198734"/>
    </source>
</evidence>
<dbReference type="AlphaFoldDB" id="A0A1I5WPL2"/>
<accession>A0A1I5WPL2</accession>
<proteinExistence type="predicted"/>
<dbReference type="EMBL" id="FOXU01000001">
    <property type="protein sequence ID" value="SFQ21511.1"/>
    <property type="molecule type" value="Genomic_DNA"/>
</dbReference>
<keyword evidence="2" id="KW-1185">Reference proteome</keyword>
<dbReference type="Proteomes" id="UP000198734">
    <property type="component" value="Unassembled WGS sequence"/>
</dbReference>
<name>A0A1I5WPL2_9BACI</name>
<gene>
    <name evidence="1" type="ORF">SAMN05421670_1372</name>
</gene>
<dbReference type="RefSeq" id="WP_093535410.1">
    <property type="nucleotide sequence ID" value="NZ_CP183885.1"/>
</dbReference>
<reference evidence="2" key="1">
    <citation type="submission" date="2016-10" db="EMBL/GenBank/DDBJ databases">
        <authorList>
            <person name="Varghese N."/>
            <person name="Submissions S."/>
        </authorList>
    </citation>
    <scope>NUCLEOTIDE SEQUENCE [LARGE SCALE GENOMIC DNA]</scope>
    <source>
        <strain evidence="2">DSM 11706</strain>
    </source>
</reference>
<dbReference type="OrthoDB" id="2828299at2"/>
<evidence type="ECO:0000313" key="1">
    <source>
        <dbReference type="EMBL" id="SFQ21511.1"/>
    </source>
</evidence>
<organism evidence="1 2">
    <name type="scientific">Psychrobacillus psychrotolerans</name>
    <dbReference type="NCBI Taxonomy" id="126156"/>
    <lineage>
        <taxon>Bacteria</taxon>
        <taxon>Bacillati</taxon>
        <taxon>Bacillota</taxon>
        <taxon>Bacilli</taxon>
        <taxon>Bacillales</taxon>
        <taxon>Bacillaceae</taxon>
        <taxon>Psychrobacillus</taxon>
    </lineage>
</organism>
<sequence>MRQVVHIIRKEDLEKEKIQTLKMELDYELATLFDAMTTNNEKEINGSKTRLAEIHQLLEELNALD</sequence>